<dbReference type="PANTHER" id="PTHR37542">
    <property type="entry name" value="HELO DOMAIN-CONTAINING PROTEIN-RELATED"/>
    <property type="match status" value="1"/>
</dbReference>
<dbReference type="Proteomes" id="UP001309876">
    <property type="component" value="Unassembled WGS sequence"/>
</dbReference>
<dbReference type="AlphaFoldDB" id="A0AAN7Y8T1"/>
<evidence type="ECO:0000259" key="1">
    <source>
        <dbReference type="Pfam" id="PF14479"/>
    </source>
</evidence>
<proteinExistence type="predicted"/>
<dbReference type="EMBL" id="JAVRRJ010000009">
    <property type="protein sequence ID" value="KAK5081613.1"/>
    <property type="molecule type" value="Genomic_DNA"/>
</dbReference>
<comment type="caution">
    <text evidence="2">The sequence shown here is derived from an EMBL/GenBank/DDBJ whole genome shotgun (WGS) entry which is preliminary data.</text>
</comment>
<dbReference type="InterPro" id="IPR029498">
    <property type="entry name" value="HeLo_dom"/>
</dbReference>
<dbReference type="Pfam" id="PF14479">
    <property type="entry name" value="HeLo"/>
    <property type="match status" value="1"/>
</dbReference>
<evidence type="ECO:0000313" key="3">
    <source>
        <dbReference type="Proteomes" id="UP001309876"/>
    </source>
</evidence>
<protein>
    <recommendedName>
        <fullName evidence="1">Prion-inhibition and propagation HeLo domain-containing protein</fullName>
    </recommendedName>
</protein>
<accession>A0AAN7Y8T1</accession>
<sequence length="346" mass="39163">MDPASLGMGVVGLFGLFTTCMQCFEYIQYGRRFGKDYEQSVLKLDVSRLRLQRWAESLELLSNDPKQQVLVEARLSKHEKDIARTLLGSIAEAFENAETLSKGYEQRQKLINPAASEEEAGLAVIESDEDVSSANTRWKSMHLKMKARIQSRQKNMGTLRKAKWALYEKKRFDDLVRDVKDLTDALIENFPKTILVQDRLAIEEVKEVTEDAQDRLLLKSAAEETDVVLQRAVEQAILVQDGQQFSGIKLSGQSKVFLGNDVAYGVKVKGNSYSNLVIDGNAVVHAGNVYRGRGQAQIEFSQETQTRRAMTDIGNSQILIRRWSQSWSSLNQYMCKKYMVKPHASI</sequence>
<feature type="domain" description="Prion-inhibition and propagation HeLo" evidence="1">
    <location>
        <begin position="6"/>
        <end position="213"/>
    </location>
</feature>
<dbReference type="InterPro" id="IPR038305">
    <property type="entry name" value="HeLo_sf"/>
</dbReference>
<reference evidence="2 3" key="1">
    <citation type="submission" date="2023-08" db="EMBL/GenBank/DDBJ databases">
        <title>Black Yeasts Isolated from many extreme environments.</title>
        <authorList>
            <person name="Coleine C."/>
            <person name="Stajich J.E."/>
            <person name="Selbmann L."/>
        </authorList>
    </citation>
    <scope>NUCLEOTIDE SEQUENCE [LARGE SCALE GENOMIC DNA]</scope>
    <source>
        <strain evidence="2 3">CCFEE 5910</strain>
    </source>
</reference>
<keyword evidence="3" id="KW-1185">Reference proteome</keyword>
<evidence type="ECO:0000313" key="2">
    <source>
        <dbReference type="EMBL" id="KAK5081613.1"/>
    </source>
</evidence>
<dbReference type="Gene3D" id="1.20.120.1020">
    <property type="entry name" value="Prion-inhibition and propagation, HeLo domain"/>
    <property type="match status" value="1"/>
</dbReference>
<dbReference type="PANTHER" id="PTHR37542:SF3">
    <property type="entry name" value="PRION-INHIBITION AND PROPAGATION HELO DOMAIN-CONTAINING PROTEIN"/>
    <property type="match status" value="1"/>
</dbReference>
<gene>
    <name evidence="2" type="ORF">LTR05_007744</name>
</gene>
<name>A0AAN7Y8T1_9EURO</name>
<organism evidence="2 3">
    <name type="scientific">Lithohypha guttulata</name>
    <dbReference type="NCBI Taxonomy" id="1690604"/>
    <lineage>
        <taxon>Eukaryota</taxon>
        <taxon>Fungi</taxon>
        <taxon>Dikarya</taxon>
        <taxon>Ascomycota</taxon>
        <taxon>Pezizomycotina</taxon>
        <taxon>Eurotiomycetes</taxon>
        <taxon>Chaetothyriomycetidae</taxon>
        <taxon>Chaetothyriales</taxon>
        <taxon>Trichomeriaceae</taxon>
        <taxon>Lithohypha</taxon>
    </lineage>
</organism>